<dbReference type="SUPFAM" id="SSF82171">
    <property type="entry name" value="DPP6 N-terminal domain-like"/>
    <property type="match status" value="1"/>
</dbReference>
<evidence type="ECO:0000256" key="4">
    <source>
        <dbReference type="ARBA" id="ARBA00022670"/>
    </source>
</evidence>
<dbReference type="Pfam" id="PF03572">
    <property type="entry name" value="Peptidase_S41"/>
    <property type="match status" value="1"/>
</dbReference>
<dbReference type="InterPro" id="IPR012393">
    <property type="entry name" value="Tricorn_protease"/>
</dbReference>
<dbReference type="SUPFAM" id="SSF50156">
    <property type="entry name" value="PDZ domain-like"/>
    <property type="match status" value="1"/>
</dbReference>
<dbReference type="Pfam" id="PF07676">
    <property type="entry name" value="PD40"/>
    <property type="match status" value="1"/>
</dbReference>
<dbReference type="CDD" id="cd07562">
    <property type="entry name" value="Peptidase_S41_TRI"/>
    <property type="match status" value="1"/>
</dbReference>
<evidence type="ECO:0000313" key="12">
    <source>
        <dbReference type="Proteomes" id="UP000708576"/>
    </source>
</evidence>
<dbReference type="InterPro" id="IPR005151">
    <property type="entry name" value="Tail-specific_protease"/>
</dbReference>
<dbReference type="EMBL" id="JAGUCO010000002">
    <property type="protein sequence ID" value="MBS2097586.1"/>
    <property type="molecule type" value="Genomic_DNA"/>
</dbReference>
<keyword evidence="6 7" id="KW-0720">Serine protease</keyword>
<name>A0ABS5JT97_9BACT</name>
<dbReference type="RefSeq" id="WP_212214177.1">
    <property type="nucleotide sequence ID" value="NZ_JAGUCO010000002.1"/>
</dbReference>
<dbReference type="SUPFAM" id="SSF52096">
    <property type="entry name" value="ClpP/crotonase"/>
    <property type="match status" value="1"/>
</dbReference>
<evidence type="ECO:0000256" key="8">
    <source>
        <dbReference type="SAM" id="MobiDB-lite"/>
    </source>
</evidence>
<dbReference type="Gene3D" id="2.120.10.60">
    <property type="entry name" value="Tricorn protease N-terminal domain"/>
    <property type="match status" value="2"/>
</dbReference>
<evidence type="ECO:0000256" key="7">
    <source>
        <dbReference type="PIRNR" id="PIRNR036421"/>
    </source>
</evidence>
<feature type="domain" description="Tricorn protease C1" evidence="10">
    <location>
        <begin position="706"/>
        <end position="761"/>
    </location>
</feature>
<dbReference type="SUPFAM" id="SSF69304">
    <property type="entry name" value="Tricorn protease N-terminal domain"/>
    <property type="match status" value="1"/>
</dbReference>
<keyword evidence="12" id="KW-1185">Reference proteome</keyword>
<evidence type="ECO:0000256" key="6">
    <source>
        <dbReference type="ARBA" id="ARBA00022825"/>
    </source>
</evidence>
<dbReference type="InterPro" id="IPR036034">
    <property type="entry name" value="PDZ_sf"/>
</dbReference>
<comment type="subcellular location">
    <subcellularLocation>
        <location evidence="1 7">Cytoplasm</location>
    </subcellularLocation>
</comment>
<evidence type="ECO:0000256" key="2">
    <source>
        <dbReference type="ARBA" id="ARBA00008524"/>
    </source>
</evidence>
<evidence type="ECO:0000256" key="3">
    <source>
        <dbReference type="ARBA" id="ARBA00022490"/>
    </source>
</evidence>
<dbReference type="InterPro" id="IPR011659">
    <property type="entry name" value="WD40"/>
</dbReference>
<protein>
    <recommendedName>
        <fullName evidence="7">Tricorn protease homolog</fullName>
        <ecNumber evidence="7">3.4.21.-</ecNumber>
    </recommendedName>
</protein>
<organism evidence="11 12">
    <name type="scientific">Carboxylicivirga linearis</name>
    <dbReference type="NCBI Taxonomy" id="1628157"/>
    <lineage>
        <taxon>Bacteria</taxon>
        <taxon>Pseudomonadati</taxon>
        <taxon>Bacteroidota</taxon>
        <taxon>Bacteroidia</taxon>
        <taxon>Marinilabiliales</taxon>
        <taxon>Marinilabiliaceae</taxon>
        <taxon>Carboxylicivirga</taxon>
    </lineage>
</organism>
<reference evidence="11 12" key="1">
    <citation type="journal article" date="2015" name="Int. J. Syst. Evol. Microbiol.">
        <title>Carboxylicivirga linearis sp. nov., isolated from a sea cucumber culture pond.</title>
        <authorList>
            <person name="Wang F.Q."/>
            <person name="Zhou Y.X."/>
            <person name="Lin X.Z."/>
            <person name="Chen G.J."/>
            <person name="Du Z.J."/>
        </authorList>
    </citation>
    <scope>NUCLEOTIDE SEQUENCE [LARGE SCALE GENOMIC DNA]</scope>
    <source>
        <strain evidence="11 12">FB218</strain>
    </source>
</reference>
<keyword evidence="4 7" id="KW-0645">Protease</keyword>
<dbReference type="PANTHER" id="PTHR43253:SF1">
    <property type="entry name" value="TRICORN PROTEASE HOMOLOG 2-RELATED"/>
    <property type="match status" value="1"/>
</dbReference>
<sequence length="1078" mass="122753">MKLLKGAFIALFLGLTIKSFAQPIWMRYPAISPDGTEIVFSYQGDLYKVGVSGGNAVPLTIHPAHDYHPVWSPNGKSIAFASDRYGNFDVFIVPAEGGSARRLTYHSTNETPYSFSPDGQSITFSGVILDDAASTQFPYGRFPELYTVKVESGEVSQLLTTPAEEVAYSKNGDFMLYHDYKGYEDPWRKHHTSAVTRDLWKFDIVDKKHTKLSSFEGEDRQPVLNSDEQTVYYLSEQFGSFNVCSFPLSNPKDVSQVSSFEKHPVRFLTISDTDMLCYGYNGEIYTQIPGEEPQKVNVQINLDNGGDELVYKSMSSGANEMDLSPNGKELAFIVRGEVFVTSTEYGTTKRVTNTPEQERSVSFSPDGRSLVYASERNGSWNLYQSTIENDDELYFSNSTLIKEEPILEVDEETFQPHYSPDGKEVAYLENRVTLKVINLETKATRTILGSDYNYSYSDGDQWYQWSPDGKWFLVDYTPYHWQVNEIGLIASDGSGEVLNLTNSGYGDHRAQWMMKGNAMIWFTDKHGMRNHGSWGSTDDVYALFFNQKSLDKFKLSKEELEIKEVVEKEKKKEEDKEVKDKKSKKEDEEEADELINIELKGFEDRKERLTIHSSSLAGALLSPEGDKLYYLSRFEKGHDLWVQDFKKNETKKVANLGGYGGYMQADSSFSNIFVLSGGKITKISTSDNSTKVVAYNAELYLDGYGERAAMFEHAWRQVMRKWYRRDLHNVDWDFYKEEYERFLPHINNNYDFSEMMSELLGEMNGSHTGCRYSHQSKGGDQTAHLGLFYDNNYSGDGLKIAEIMDKSPVLDDNTKIKAGIIIEKIDGTVVNNANKYKLMNHKAGKPTLLSLYNPANGNRWDETVKPITQRSESQLLYERWVKNRRDETERLSNGTIGYVHVKGMNSASFREFYSEVLGRNHEKKALIVDTRFNGGGWLHDDLVTFLSGKRYVDYYPGGKYFGSEPISKWNKPSCVLMSEGNYSDAHAFPFAYNALEIGKLIGMPVPGTMTAVWWERMQDPSLVFGIPQVGAKDMNGQYLENSQLEPDIKVQNTYEVMTSGRDLQLEKAVEEMMKETKE</sequence>
<dbReference type="Proteomes" id="UP000708576">
    <property type="component" value="Unassembled WGS sequence"/>
</dbReference>
<dbReference type="PANTHER" id="PTHR43253">
    <property type="entry name" value="TRICORN PROTEASE HOMOLOG 2-RELATED"/>
    <property type="match status" value="1"/>
</dbReference>
<feature type="region of interest" description="Disordered" evidence="8">
    <location>
        <begin position="568"/>
        <end position="590"/>
    </location>
</feature>
<gene>
    <name evidence="11" type="ORF">KEM10_04795</name>
</gene>
<dbReference type="PIRSF" id="PIRSF036421">
    <property type="entry name" value="Tricorn_protease"/>
    <property type="match status" value="1"/>
</dbReference>
<dbReference type="Pfam" id="PF26549">
    <property type="entry name" value="Tricorn_N"/>
    <property type="match status" value="1"/>
</dbReference>
<keyword evidence="5 7" id="KW-0378">Hydrolase</keyword>
<feature type="domain" description="Tail specific protease" evidence="9">
    <location>
        <begin position="896"/>
        <end position="1050"/>
    </location>
</feature>
<evidence type="ECO:0000259" key="9">
    <source>
        <dbReference type="Pfam" id="PF03572"/>
    </source>
</evidence>
<accession>A0ABS5JT97</accession>
<feature type="compositionally biased region" description="Basic and acidic residues" evidence="8">
    <location>
        <begin position="568"/>
        <end position="586"/>
    </location>
</feature>
<dbReference type="InterPro" id="IPR011042">
    <property type="entry name" value="6-blade_b-propeller_TolB-like"/>
</dbReference>
<dbReference type="InterPro" id="IPR028204">
    <property type="entry name" value="Tricorn_C1"/>
</dbReference>
<comment type="caution">
    <text evidence="11">The sequence shown here is derived from an EMBL/GenBank/DDBJ whole genome shotgun (WGS) entry which is preliminary data.</text>
</comment>
<keyword evidence="3 7" id="KW-0963">Cytoplasm</keyword>
<dbReference type="InterPro" id="IPR029045">
    <property type="entry name" value="ClpP/crotonase-like_dom_sf"/>
</dbReference>
<evidence type="ECO:0000256" key="1">
    <source>
        <dbReference type="ARBA" id="ARBA00004496"/>
    </source>
</evidence>
<dbReference type="Gene3D" id="3.30.750.44">
    <property type="match status" value="1"/>
</dbReference>
<dbReference type="EC" id="3.4.21.-" evidence="7"/>
<dbReference type="Pfam" id="PF14684">
    <property type="entry name" value="Tricorn_C1"/>
    <property type="match status" value="1"/>
</dbReference>
<evidence type="ECO:0000256" key="5">
    <source>
        <dbReference type="ARBA" id="ARBA00022801"/>
    </source>
</evidence>
<proteinExistence type="inferred from homology"/>
<evidence type="ECO:0000259" key="10">
    <source>
        <dbReference type="Pfam" id="PF14684"/>
    </source>
</evidence>
<comment type="similarity">
    <text evidence="2 7">Belongs to the peptidase S41B family.</text>
</comment>
<dbReference type="Gene3D" id="2.120.10.30">
    <property type="entry name" value="TolB, C-terminal domain"/>
    <property type="match status" value="1"/>
</dbReference>
<dbReference type="Gene3D" id="3.90.226.10">
    <property type="entry name" value="2-enoyl-CoA Hydratase, Chain A, domain 1"/>
    <property type="match status" value="1"/>
</dbReference>
<comment type="function">
    <text evidence="7">Degrades oligopeptides.</text>
</comment>
<evidence type="ECO:0000313" key="11">
    <source>
        <dbReference type="EMBL" id="MBS2097586.1"/>
    </source>
</evidence>